<keyword evidence="2" id="KW-0433">Leucine-rich repeat</keyword>
<dbReference type="SUPFAM" id="SSF52058">
    <property type="entry name" value="L domain-like"/>
    <property type="match status" value="1"/>
</dbReference>
<organism evidence="10">
    <name type="scientific">Notodromas monacha</name>
    <dbReference type="NCBI Taxonomy" id="399045"/>
    <lineage>
        <taxon>Eukaryota</taxon>
        <taxon>Metazoa</taxon>
        <taxon>Ecdysozoa</taxon>
        <taxon>Arthropoda</taxon>
        <taxon>Crustacea</taxon>
        <taxon>Oligostraca</taxon>
        <taxon>Ostracoda</taxon>
        <taxon>Podocopa</taxon>
        <taxon>Podocopida</taxon>
        <taxon>Cypridocopina</taxon>
        <taxon>Cypridoidea</taxon>
        <taxon>Cyprididae</taxon>
        <taxon>Notodromas</taxon>
    </lineage>
</organism>
<feature type="region of interest" description="Disordered" evidence="8">
    <location>
        <begin position="159"/>
        <end position="180"/>
    </location>
</feature>
<evidence type="ECO:0000256" key="1">
    <source>
        <dbReference type="ARBA" id="ARBA00004123"/>
    </source>
</evidence>
<proteinExistence type="inferred from homology"/>
<keyword evidence="4" id="KW-0677">Repeat</keyword>
<evidence type="ECO:0000256" key="4">
    <source>
        <dbReference type="ARBA" id="ARBA00022737"/>
    </source>
</evidence>
<evidence type="ECO:0000256" key="3">
    <source>
        <dbReference type="ARBA" id="ARBA00022728"/>
    </source>
</evidence>
<sequence>MVKLTPELVTGAYQFLNALRDRYKIPQLENLGATGVSVISLNLFNRTEKMLRIAAALGESLPNLQALILSNNHLQELSDLEPLGNIPSLEIVSLLHNPVVHKPHYRSYVITLLPELRILDFRRVKLAERKEAEKLFKSKKGKEMKRKIETAAKTFVPGGEIETNGDAPPAKKPAGAASTAEMRRIKQMIANATSLEEVERLNLLLQKGQLNPETAKTGNGDSEMDAE</sequence>
<dbReference type="InterPro" id="IPR032675">
    <property type="entry name" value="LRR_dom_sf"/>
</dbReference>
<evidence type="ECO:0000313" key="11">
    <source>
        <dbReference type="Proteomes" id="UP000678499"/>
    </source>
</evidence>
<feature type="region of interest" description="Disordered" evidence="8">
    <location>
        <begin position="206"/>
        <end position="227"/>
    </location>
</feature>
<evidence type="ECO:0000256" key="7">
    <source>
        <dbReference type="ARBA" id="ARBA00024196"/>
    </source>
</evidence>
<dbReference type="InterPro" id="IPR044640">
    <property type="entry name" value="RU2A"/>
</dbReference>
<dbReference type="InterPro" id="IPR001611">
    <property type="entry name" value="Leu-rich_rpt"/>
</dbReference>
<dbReference type="InterPro" id="IPR003603">
    <property type="entry name" value="U2A'_phosphoprotein32A_C"/>
</dbReference>
<keyword evidence="6" id="KW-0539">Nucleus</keyword>
<reference evidence="10" key="1">
    <citation type="submission" date="2020-11" db="EMBL/GenBank/DDBJ databases">
        <authorList>
            <person name="Tran Van P."/>
        </authorList>
    </citation>
    <scope>NUCLEOTIDE SEQUENCE</scope>
</reference>
<evidence type="ECO:0000256" key="8">
    <source>
        <dbReference type="SAM" id="MobiDB-lite"/>
    </source>
</evidence>
<evidence type="ECO:0000256" key="5">
    <source>
        <dbReference type="ARBA" id="ARBA00023187"/>
    </source>
</evidence>
<keyword evidence="3" id="KW-0747">Spliceosome</keyword>
<dbReference type="GO" id="GO:0000398">
    <property type="term" value="P:mRNA splicing, via spliceosome"/>
    <property type="evidence" value="ECO:0007669"/>
    <property type="project" value="InterPro"/>
</dbReference>
<dbReference type="AlphaFoldDB" id="A0A7R9G9L2"/>
<protein>
    <recommendedName>
        <fullName evidence="9">U2A'/phosphoprotein 32 family A C-terminal domain-containing protein</fullName>
    </recommendedName>
</protein>
<evidence type="ECO:0000256" key="2">
    <source>
        <dbReference type="ARBA" id="ARBA00022614"/>
    </source>
</evidence>
<dbReference type="PANTHER" id="PTHR10552">
    <property type="entry name" value="U2 SMALL NUCLEAR RIBONUCLEOPROTEIN A"/>
    <property type="match status" value="1"/>
</dbReference>
<dbReference type="GO" id="GO:0005681">
    <property type="term" value="C:spliceosomal complex"/>
    <property type="evidence" value="ECO:0007669"/>
    <property type="project" value="UniProtKB-KW"/>
</dbReference>
<comment type="subcellular location">
    <subcellularLocation>
        <location evidence="1">Nucleus</location>
    </subcellularLocation>
</comment>
<dbReference type="PANTHER" id="PTHR10552:SF6">
    <property type="entry name" value="U2 SMALL NUCLEAR RIBONUCLEOPROTEIN A"/>
    <property type="match status" value="1"/>
</dbReference>
<dbReference type="SMART" id="SM00446">
    <property type="entry name" value="LRRcap"/>
    <property type="match status" value="1"/>
</dbReference>
<evidence type="ECO:0000256" key="6">
    <source>
        <dbReference type="ARBA" id="ARBA00023242"/>
    </source>
</evidence>
<feature type="domain" description="U2A'/phosphoprotein 32 family A C-terminal" evidence="9">
    <location>
        <begin position="102"/>
        <end position="120"/>
    </location>
</feature>
<keyword evidence="11" id="KW-1185">Reference proteome</keyword>
<dbReference type="EMBL" id="CAJPEX010000222">
    <property type="protein sequence ID" value="CAG0914376.1"/>
    <property type="molecule type" value="Genomic_DNA"/>
</dbReference>
<name>A0A7R9G9L2_9CRUS</name>
<keyword evidence="3" id="KW-0507">mRNA processing</keyword>
<dbReference type="EMBL" id="OA882259">
    <property type="protein sequence ID" value="CAD7274224.1"/>
    <property type="molecule type" value="Genomic_DNA"/>
</dbReference>
<dbReference type="GO" id="GO:0030620">
    <property type="term" value="F:U2 snRNA binding"/>
    <property type="evidence" value="ECO:0007669"/>
    <property type="project" value="InterPro"/>
</dbReference>
<dbReference type="OrthoDB" id="433501at2759"/>
<accession>A0A7R9G9L2</accession>
<evidence type="ECO:0000313" key="10">
    <source>
        <dbReference type="EMBL" id="CAD7274224.1"/>
    </source>
</evidence>
<dbReference type="Gene3D" id="3.80.10.10">
    <property type="entry name" value="Ribonuclease Inhibitor"/>
    <property type="match status" value="1"/>
</dbReference>
<dbReference type="PROSITE" id="PS51450">
    <property type="entry name" value="LRR"/>
    <property type="match status" value="1"/>
</dbReference>
<comment type="similarity">
    <text evidence="7">Belongs to the U2 small nuclear ribonucleoprotein A family.</text>
</comment>
<gene>
    <name evidence="10" type="ORF">NMOB1V02_LOCUS2074</name>
</gene>
<dbReference type="Pfam" id="PF14580">
    <property type="entry name" value="LRR_9"/>
    <property type="match status" value="1"/>
</dbReference>
<feature type="compositionally biased region" description="Polar residues" evidence="8">
    <location>
        <begin position="208"/>
        <end position="220"/>
    </location>
</feature>
<dbReference type="GO" id="GO:0005686">
    <property type="term" value="C:U2 snRNP"/>
    <property type="evidence" value="ECO:0007669"/>
    <property type="project" value="TreeGrafter"/>
</dbReference>
<evidence type="ECO:0000259" key="9">
    <source>
        <dbReference type="SMART" id="SM00446"/>
    </source>
</evidence>
<keyword evidence="5" id="KW-0508">mRNA splicing</keyword>
<dbReference type="Proteomes" id="UP000678499">
    <property type="component" value="Unassembled WGS sequence"/>
</dbReference>